<dbReference type="GO" id="GO:0008654">
    <property type="term" value="P:phospholipid biosynthetic process"/>
    <property type="evidence" value="ECO:0007669"/>
    <property type="project" value="UniProtKB-KW"/>
</dbReference>
<dbReference type="PANTHER" id="PTHR43616">
    <property type="entry name" value="GLYCEROL DEHYDROGENASE"/>
    <property type="match status" value="1"/>
</dbReference>
<evidence type="ECO:0000256" key="4">
    <source>
        <dbReference type="ARBA" id="ARBA00022857"/>
    </source>
</evidence>
<dbReference type="SUPFAM" id="SSF56796">
    <property type="entry name" value="Dehydroquinate synthase-like"/>
    <property type="match status" value="1"/>
</dbReference>
<dbReference type="PANTHER" id="PTHR43616:SF5">
    <property type="entry name" value="GLYCEROL DEHYDROGENASE 1"/>
    <property type="match status" value="1"/>
</dbReference>
<keyword evidence="4" id="KW-0521">NADP</keyword>
<dbReference type="InterPro" id="IPR016205">
    <property type="entry name" value="Glycerol_DH"/>
</dbReference>
<dbReference type="Gene3D" id="1.20.1090.10">
    <property type="entry name" value="Dehydroquinate synthase-like - alpha domain"/>
    <property type="match status" value="1"/>
</dbReference>
<sequence length="421" mass="46033">MSTIKKIVDGTLVDPDGDGTQKISVPTRSVIIAESLKGMEADVVGALEFEPPFAVVSDPDTYAVMGEKVEHALESLGKIISINLGKNPYADMVTAERLIAETHKAATLIAVGSGTINDLCKYVAAQKAKSCAVFATAPSMNGYTSINASISINGHKKSLVTVAPEGVFMDLEVFAAAPKRMIRSGLGDSVCRATAQVDWMLAHMLFDSEYREAPFQFLAEDEMVLLEEPEALVSGDMEAMGHLSRTLVLSGIGMTVCGGSYPASQGEHLISHYIEMMHPADWEEAFHGEQIAVTTCVMARLQERLLRGKRPCMLPSVLTKDSIMSHFGEKFGGKCWEEYNKKSLDKQGADQLNVHLERSWPDIQEKLSALIIPSETLVSILQRAGAPVNFKDINLDEFFFADAVLHAREIRNRYTFLDLAS</sequence>
<organism evidence="10">
    <name type="scientific">marine metagenome</name>
    <dbReference type="NCBI Taxonomy" id="408172"/>
    <lineage>
        <taxon>unclassified sequences</taxon>
        <taxon>metagenomes</taxon>
        <taxon>ecological metagenomes</taxon>
    </lineage>
</organism>
<evidence type="ECO:0000256" key="5">
    <source>
        <dbReference type="ARBA" id="ARBA00023002"/>
    </source>
</evidence>
<evidence type="ECO:0000256" key="8">
    <source>
        <dbReference type="ARBA" id="ARBA00023209"/>
    </source>
</evidence>
<keyword evidence="5" id="KW-0560">Oxidoreductase</keyword>
<gene>
    <name evidence="10" type="ORF">METZ01_LOCUS275433</name>
</gene>
<evidence type="ECO:0000256" key="6">
    <source>
        <dbReference type="ARBA" id="ARBA00023027"/>
    </source>
</evidence>
<dbReference type="Pfam" id="PF13685">
    <property type="entry name" value="Fe-ADH_2"/>
    <property type="match status" value="1"/>
</dbReference>
<evidence type="ECO:0000313" key="10">
    <source>
        <dbReference type="EMBL" id="SVC22579.1"/>
    </source>
</evidence>
<dbReference type="GO" id="GO:0046872">
    <property type="term" value="F:metal ion binding"/>
    <property type="evidence" value="ECO:0007669"/>
    <property type="project" value="UniProtKB-KW"/>
</dbReference>
<evidence type="ECO:0008006" key="11">
    <source>
        <dbReference type="Google" id="ProtNLM"/>
    </source>
</evidence>
<keyword evidence="6" id="KW-0520">NAD</keyword>
<keyword evidence="3" id="KW-0479">Metal-binding</keyword>
<reference evidence="10" key="1">
    <citation type="submission" date="2018-05" db="EMBL/GenBank/DDBJ databases">
        <authorList>
            <person name="Lanie J.A."/>
            <person name="Ng W.-L."/>
            <person name="Kazmierczak K.M."/>
            <person name="Andrzejewski T.M."/>
            <person name="Davidsen T.M."/>
            <person name="Wayne K.J."/>
            <person name="Tettelin H."/>
            <person name="Glass J.I."/>
            <person name="Rusch D."/>
            <person name="Podicherti R."/>
            <person name="Tsui H.-C.T."/>
            <person name="Winkler M.E."/>
        </authorList>
    </citation>
    <scope>NUCLEOTIDE SEQUENCE</scope>
</reference>
<evidence type="ECO:0000256" key="7">
    <source>
        <dbReference type="ARBA" id="ARBA00023098"/>
    </source>
</evidence>
<keyword evidence="1" id="KW-0963">Cytoplasm</keyword>
<dbReference type="GO" id="GO:0016614">
    <property type="term" value="F:oxidoreductase activity, acting on CH-OH group of donors"/>
    <property type="evidence" value="ECO:0007669"/>
    <property type="project" value="InterPro"/>
</dbReference>
<feature type="non-terminal residue" evidence="10">
    <location>
        <position position="421"/>
    </location>
</feature>
<keyword evidence="8" id="KW-0594">Phospholipid biosynthesis</keyword>
<proteinExistence type="predicted"/>
<evidence type="ECO:0000256" key="3">
    <source>
        <dbReference type="ARBA" id="ARBA00022723"/>
    </source>
</evidence>
<accession>A0A382KEF0</accession>
<keyword evidence="9" id="KW-1208">Phospholipid metabolism</keyword>
<evidence type="ECO:0000256" key="2">
    <source>
        <dbReference type="ARBA" id="ARBA00022516"/>
    </source>
</evidence>
<evidence type="ECO:0000256" key="9">
    <source>
        <dbReference type="ARBA" id="ARBA00023264"/>
    </source>
</evidence>
<dbReference type="Gene3D" id="3.40.50.1970">
    <property type="match status" value="1"/>
</dbReference>
<evidence type="ECO:0000256" key="1">
    <source>
        <dbReference type="ARBA" id="ARBA00022490"/>
    </source>
</evidence>
<dbReference type="EMBL" id="UINC01080019">
    <property type="protein sequence ID" value="SVC22579.1"/>
    <property type="molecule type" value="Genomic_DNA"/>
</dbReference>
<dbReference type="InterPro" id="IPR032837">
    <property type="entry name" value="G1PDH"/>
</dbReference>
<keyword evidence="2" id="KW-0444">Lipid biosynthesis</keyword>
<protein>
    <recommendedName>
        <fullName evidence="11">Alcohol dehydrogenase iron-type/glycerol dehydrogenase GldA domain-containing protein</fullName>
    </recommendedName>
</protein>
<keyword evidence="7" id="KW-0443">Lipid metabolism</keyword>
<name>A0A382KEF0_9ZZZZ</name>
<dbReference type="AlphaFoldDB" id="A0A382KEF0"/>